<organism evidence="1 2">
    <name type="scientific">Corchorus capsularis</name>
    <name type="common">Jute</name>
    <dbReference type="NCBI Taxonomy" id="210143"/>
    <lineage>
        <taxon>Eukaryota</taxon>
        <taxon>Viridiplantae</taxon>
        <taxon>Streptophyta</taxon>
        <taxon>Embryophyta</taxon>
        <taxon>Tracheophyta</taxon>
        <taxon>Spermatophyta</taxon>
        <taxon>Magnoliopsida</taxon>
        <taxon>eudicotyledons</taxon>
        <taxon>Gunneridae</taxon>
        <taxon>Pentapetalae</taxon>
        <taxon>rosids</taxon>
        <taxon>malvids</taxon>
        <taxon>Malvales</taxon>
        <taxon>Malvaceae</taxon>
        <taxon>Grewioideae</taxon>
        <taxon>Apeibeae</taxon>
        <taxon>Corchorus</taxon>
    </lineage>
</organism>
<dbReference type="Proteomes" id="UP000188268">
    <property type="component" value="Unassembled WGS sequence"/>
</dbReference>
<protein>
    <submittedName>
        <fullName evidence="1">Uncharacterized protein</fullName>
    </submittedName>
</protein>
<accession>A0A1R3GDM1</accession>
<keyword evidence="2" id="KW-1185">Reference proteome</keyword>
<gene>
    <name evidence="1" type="ORF">CCACVL1_26720</name>
</gene>
<dbReference type="EMBL" id="AWWV01014530">
    <property type="protein sequence ID" value="OMO56185.1"/>
    <property type="molecule type" value="Genomic_DNA"/>
</dbReference>
<comment type="caution">
    <text evidence="1">The sequence shown here is derived from an EMBL/GenBank/DDBJ whole genome shotgun (WGS) entry which is preliminary data.</text>
</comment>
<dbReference type="AlphaFoldDB" id="A0A1R3GDM1"/>
<dbReference type="Gramene" id="OMO56185">
    <property type="protein sequence ID" value="OMO56185"/>
    <property type="gene ID" value="CCACVL1_26720"/>
</dbReference>
<evidence type="ECO:0000313" key="2">
    <source>
        <dbReference type="Proteomes" id="UP000188268"/>
    </source>
</evidence>
<evidence type="ECO:0000313" key="1">
    <source>
        <dbReference type="EMBL" id="OMO56185.1"/>
    </source>
</evidence>
<reference evidence="1 2" key="1">
    <citation type="submission" date="2013-09" db="EMBL/GenBank/DDBJ databases">
        <title>Corchorus capsularis genome sequencing.</title>
        <authorList>
            <person name="Alam M."/>
            <person name="Haque M.S."/>
            <person name="Islam M.S."/>
            <person name="Emdad E.M."/>
            <person name="Islam M.M."/>
            <person name="Ahmed B."/>
            <person name="Halim A."/>
            <person name="Hossen Q.M.M."/>
            <person name="Hossain M.Z."/>
            <person name="Ahmed R."/>
            <person name="Khan M.M."/>
            <person name="Islam R."/>
            <person name="Rashid M.M."/>
            <person name="Khan S.A."/>
            <person name="Rahman M.S."/>
            <person name="Alam M."/>
        </authorList>
    </citation>
    <scope>NUCLEOTIDE SEQUENCE [LARGE SCALE GENOMIC DNA]</scope>
    <source>
        <strain evidence="2">cv. CVL-1</strain>
        <tissue evidence="1">Whole seedling</tissue>
    </source>
</reference>
<name>A0A1R3GDM1_COCAP</name>
<sequence length="27" mass="2933">MAAGGISIWDTDIDFRMLGTVSTYNVV</sequence>
<proteinExistence type="predicted"/>